<dbReference type="Proteomes" id="UP001457282">
    <property type="component" value="Unassembled WGS sequence"/>
</dbReference>
<evidence type="ECO:0000313" key="1">
    <source>
        <dbReference type="EMBL" id="KAK9919526.1"/>
    </source>
</evidence>
<protein>
    <submittedName>
        <fullName evidence="1">Uncharacterized protein</fullName>
    </submittedName>
</protein>
<dbReference type="Gene3D" id="3.30.1370.10">
    <property type="entry name" value="K Homology domain, type 1"/>
    <property type="match status" value="1"/>
</dbReference>
<keyword evidence="2" id="KW-1185">Reference proteome</keyword>
<dbReference type="GO" id="GO:0003723">
    <property type="term" value="F:RNA binding"/>
    <property type="evidence" value="ECO:0007669"/>
    <property type="project" value="InterPro"/>
</dbReference>
<dbReference type="InterPro" id="IPR036612">
    <property type="entry name" value="KH_dom_type_1_sf"/>
</dbReference>
<name>A0AAW1W6Q7_RUBAR</name>
<sequence>MTNSSSSVHARRQKADQRTTDDRAVIFIFPKGLLLFVGPSQGVKMIRKIVQDCIVHNVHPVRWSLGNNFQKGFSNEASGCFALMNCDS</sequence>
<accession>A0AAW1W6Q7</accession>
<gene>
    <name evidence="1" type="ORF">M0R45_028117</name>
</gene>
<reference evidence="1 2" key="1">
    <citation type="journal article" date="2023" name="G3 (Bethesda)">
        <title>A chromosome-length genome assembly and annotation of blackberry (Rubus argutus, cv. 'Hillquist').</title>
        <authorList>
            <person name="Bruna T."/>
            <person name="Aryal R."/>
            <person name="Dudchenko O."/>
            <person name="Sargent D.J."/>
            <person name="Mead D."/>
            <person name="Buti M."/>
            <person name="Cavallini A."/>
            <person name="Hytonen T."/>
            <person name="Andres J."/>
            <person name="Pham M."/>
            <person name="Weisz D."/>
            <person name="Mascagni F."/>
            <person name="Usai G."/>
            <person name="Natali L."/>
            <person name="Bassil N."/>
            <person name="Fernandez G.E."/>
            <person name="Lomsadze A."/>
            <person name="Armour M."/>
            <person name="Olukolu B."/>
            <person name="Poorten T."/>
            <person name="Britton C."/>
            <person name="Davik J."/>
            <person name="Ashrafi H."/>
            <person name="Aiden E.L."/>
            <person name="Borodovsky M."/>
            <person name="Worthington M."/>
        </authorList>
    </citation>
    <scope>NUCLEOTIDE SEQUENCE [LARGE SCALE GENOMIC DNA]</scope>
    <source>
        <strain evidence="1">PI 553951</strain>
    </source>
</reference>
<evidence type="ECO:0000313" key="2">
    <source>
        <dbReference type="Proteomes" id="UP001457282"/>
    </source>
</evidence>
<organism evidence="1 2">
    <name type="scientific">Rubus argutus</name>
    <name type="common">Southern blackberry</name>
    <dbReference type="NCBI Taxonomy" id="59490"/>
    <lineage>
        <taxon>Eukaryota</taxon>
        <taxon>Viridiplantae</taxon>
        <taxon>Streptophyta</taxon>
        <taxon>Embryophyta</taxon>
        <taxon>Tracheophyta</taxon>
        <taxon>Spermatophyta</taxon>
        <taxon>Magnoliopsida</taxon>
        <taxon>eudicotyledons</taxon>
        <taxon>Gunneridae</taxon>
        <taxon>Pentapetalae</taxon>
        <taxon>rosids</taxon>
        <taxon>fabids</taxon>
        <taxon>Rosales</taxon>
        <taxon>Rosaceae</taxon>
        <taxon>Rosoideae</taxon>
        <taxon>Rosoideae incertae sedis</taxon>
        <taxon>Rubus</taxon>
    </lineage>
</organism>
<comment type="caution">
    <text evidence="1">The sequence shown here is derived from an EMBL/GenBank/DDBJ whole genome shotgun (WGS) entry which is preliminary data.</text>
</comment>
<proteinExistence type="predicted"/>
<dbReference type="EMBL" id="JBEDUW010000006">
    <property type="protein sequence ID" value="KAK9919526.1"/>
    <property type="molecule type" value="Genomic_DNA"/>
</dbReference>
<dbReference type="AlphaFoldDB" id="A0AAW1W6Q7"/>